<dbReference type="EMBL" id="RQFM01000010">
    <property type="protein sequence ID" value="TGK88603.1"/>
    <property type="molecule type" value="Genomic_DNA"/>
</dbReference>
<dbReference type="Proteomes" id="UP000297394">
    <property type="component" value="Unassembled WGS sequence"/>
</dbReference>
<evidence type="ECO:0000313" key="4">
    <source>
        <dbReference type="Proteomes" id="UP000297394"/>
    </source>
</evidence>
<keyword evidence="5" id="KW-1185">Reference proteome</keyword>
<dbReference type="GO" id="GO:0003677">
    <property type="term" value="F:DNA binding"/>
    <property type="evidence" value="ECO:0007669"/>
    <property type="project" value="InterPro"/>
</dbReference>
<comment type="caution">
    <text evidence="2">The sequence shown here is derived from an EMBL/GenBank/DDBJ whole genome shotgun (WGS) entry which is preliminary data.</text>
</comment>
<name>A0A4R9ILA0_9LEPT</name>
<organism evidence="2 4">
    <name type="scientific">Leptospira bourretii</name>
    <dbReference type="NCBI Taxonomy" id="2484962"/>
    <lineage>
        <taxon>Bacteria</taxon>
        <taxon>Pseudomonadati</taxon>
        <taxon>Spirochaetota</taxon>
        <taxon>Spirochaetia</taxon>
        <taxon>Leptospirales</taxon>
        <taxon>Leptospiraceae</taxon>
        <taxon>Leptospira</taxon>
    </lineage>
</organism>
<evidence type="ECO:0000313" key="3">
    <source>
        <dbReference type="EMBL" id="TGK89238.1"/>
    </source>
</evidence>
<proteinExistence type="predicted"/>
<accession>A0A4R9ILA0</accession>
<dbReference type="InterPro" id="IPR007560">
    <property type="entry name" value="Restrct_endonuc_IV_Mrr"/>
</dbReference>
<evidence type="ECO:0000259" key="1">
    <source>
        <dbReference type="Pfam" id="PF04471"/>
    </source>
</evidence>
<dbReference type="OrthoDB" id="9126011at2"/>
<dbReference type="Proteomes" id="UP000297918">
    <property type="component" value="Unassembled WGS sequence"/>
</dbReference>
<reference evidence="2 4" key="2">
    <citation type="journal article" date="2019" name="PLoS Negl. Trop. Dis.">
        <title>Revisiting the worldwide diversity of Leptospira species in the environment.</title>
        <authorList>
            <person name="Vincent A.T."/>
            <person name="Schiettekatte O."/>
            <person name="Bourhy P."/>
            <person name="Veyrier F.J."/>
            <person name="Picardeau M."/>
        </authorList>
    </citation>
    <scope>NUCLEOTIDE SEQUENCE [LARGE SCALE GENOMIC DNA]</scope>
    <source>
        <strain evidence="2 4">201800280</strain>
        <strain evidence="3">201800281</strain>
    </source>
</reference>
<evidence type="ECO:0000313" key="5">
    <source>
        <dbReference type="Proteomes" id="UP000297918"/>
    </source>
</evidence>
<protein>
    <recommendedName>
        <fullName evidence="1">Restriction endonuclease type IV Mrr domain-containing protein</fullName>
    </recommendedName>
</protein>
<gene>
    <name evidence="2" type="ORF">EHQ23_06760</name>
    <name evidence="3" type="ORF">EHQ26_19285</name>
</gene>
<dbReference type="EMBL" id="RQFL01000031">
    <property type="protein sequence ID" value="TGK89238.1"/>
    <property type="molecule type" value="Genomic_DNA"/>
</dbReference>
<dbReference type="GO" id="GO:0009307">
    <property type="term" value="P:DNA restriction-modification system"/>
    <property type="evidence" value="ECO:0007669"/>
    <property type="project" value="InterPro"/>
</dbReference>
<reference evidence="3" key="1">
    <citation type="submission" date="2018-10" db="EMBL/GenBank/DDBJ databases">
        <authorList>
            <person name="Vincent A.T."/>
            <person name="Schiettekatte O."/>
            <person name="Bourhy P."/>
            <person name="Veyrier F.J."/>
            <person name="Picardeau M."/>
        </authorList>
    </citation>
    <scope>NUCLEOTIDE SEQUENCE</scope>
    <source>
        <strain evidence="3">201800281</strain>
    </source>
</reference>
<sequence>MHPFEDTVSSVFRDIGFFSEATTYSKDGGIDVILSDSKNRIIDIQVKDIKIKLRLKRFVLF</sequence>
<dbReference type="AlphaFoldDB" id="A0A4R9ILA0"/>
<feature type="domain" description="Restriction endonuclease type IV Mrr" evidence="1">
    <location>
        <begin position="2"/>
        <end position="48"/>
    </location>
</feature>
<evidence type="ECO:0000313" key="2">
    <source>
        <dbReference type="EMBL" id="TGK88603.1"/>
    </source>
</evidence>
<dbReference type="Pfam" id="PF04471">
    <property type="entry name" value="Mrr_cat"/>
    <property type="match status" value="1"/>
</dbReference>
<dbReference type="GO" id="GO:0004519">
    <property type="term" value="F:endonuclease activity"/>
    <property type="evidence" value="ECO:0007669"/>
    <property type="project" value="InterPro"/>
</dbReference>